<reference evidence="2" key="1">
    <citation type="submission" date="2018-06" db="EMBL/GenBank/DDBJ databases">
        <authorList>
            <person name="Zhirakovskaya E."/>
        </authorList>
    </citation>
    <scope>NUCLEOTIDE SEQUENCE</scope>
</reference>
<keyword evidence="1" id="KW-1133">Transmembrane helix</keyword>
<evidence type="ECO:0000313" key="2">
    <source>
        <dbReference type="EMBL" id="VAW93348.1"/>
    </source>
</evidence>
<organism evidence="2">
    <name type="scientific">hydrothermal vent metagenome</name>
    <dbReference type="NCBI Taxonomy" id="652676"/>
    <lineage>
        <taxon>unclassified sequences</taxon>
        <taxon>metagenomes</taxon>
        <taxon>ecological metagenomes</taxon>
    </lineage>
</organism>
<keyword evidence="1" id="KW-0472">Membrane</keyword>
<accession>A0A3B0ZIP6</accession>
<protein>
    <submittedName>
        <fullName evidence="2">Uncharacterized protein</fullName>
    </submittedName>
</protein>
<feature type="transmembrane region" description="Helical" evidence="1">
    <location>
        <begin position="83"/>
        <end position="102"/>
    </location>
</feature>
<evidence type="ECO:0000256" key="1">
    <source>
        <dbReference type="SAM" id="Phobius"/>
    </source>
</evidence>
<feature type="transmembrane region" description="Helical" evidence="1">
    <location>
        <begin position="49"/>
        <end position="71"/>
    </location>
</feature>
<name>A0A3B0ZIP6_9ZZZZ</name>
<dbReference type="AlphaFoldDB" id="A0A3B0ZIP6"/>
<feature type="transmembrane region" description="Helical" evidence="1">
    <location>
        <begin position="12"/>
        <end position="29"/>
    </location>
</feature>
<dbReference type="EMBL" id="UOFR01000018">
    <property type="protein sequence ID" value="VAW93348.1"/>
    <property type="molecule type" value="Genomic_DNA"/>
</dbReference>
<sequence>MTNEVTHTLRAFGPLRFALILLVIVDMLLRPEPGTRLVYEGWEIVSGLLAPVMSPILFMLLLLDSIMAMVYRSDKPVEVKARYLIIVMVNIGLAIVMMLWWLPFFKEISAAY</sequence>
<gene>
    <name evidence="2" type="ORF">MNBD_GAMMA21-965</name>
</gene>
<proteinExistence type="predicted"/>
<keyword evidence="1" id="KW-0812">Transmembrane</keyword>